<sequence length="34" mass="4122">MIKMEMEKIKKNEQKIKKDNITLIEVENLRTFAN</sequence>
<evidence type="ECO:0000313" key="1">
    <source>
        <dbReference type="EMBL" id="CAD8083815.1"/>
    </source>
</evidence>
<evidence type="ECO:0000313" key="2">
    <source>
        <dbReference type="Proteomes" id="UP000692954"/>
    </source>
</evidence>
<dbReference type="EMBL" id="CAJJDN010000045">
    <property type="protein sequence ID" value="CAD8083815.1"/>
    <property type="molecule type" value="Genomic_DNA"/>
</dbReference>
<protein>
    <submittedName>
        <fullName evidence="1">Uncharacterized protein</fullName>
    </submittedName>
</protein>
<dbReference type="Proteomes" id="UP000692954">
    <property type="component" value="Unassembled WGS sequence"/>
</dbReference>
<proteinExistence type="predicted"/>
<gene>
    <name evidence="1" type="ORF">PSON_ATCC_30995.1.T0450294</name>
</gene>
<name>A0A8S1N459_9CILI</name>
<comment type="caution">
    <text evidence="1">The sequence shown here is derived from an EMBL/GenBank/DDBJ whole genome shotgun (WGS) entry which is preliminary data.</text>
</comment>
<keyword evidence="2" id="KW-1185">Reference proteome</keyword>
<organism evidence="1 2">
    <name type="scientific">Paramecium sonneborni</name>
    <dbReference type="NCBI Taxonomy" id="65129"/>
    <lineage>
        <taxon>Eukaryota</taxon>
        <taxon>Sar</taxon>
        <taxon>Alveolata</taxon>
        <taxon>Ciliophora</taxon>
        <taxon>Intramacronucleata</taxon>
        <taxon>Oligohymenophorea</taxon>
        <taxon>Peniculida</taxon>
        <taxon>Parameciidae</taxon>
        <taxon>Paramecium</taxon>
    </lineage>
</organism>
<accession>A0A8S1N459</accession>
<reference evidence="1" key="1">
    <citation type="submission" date="2021-01" db="EMBL/GenBank/DDBJ databases">
        <authorList>
            <consortium name="Genoscope - CEA"/>
            <person name="William W."/>
        </authorList>
    </citation>
    <scope>NUCLEOTIDE SEQUENCE</scope>
</reference>
<dbReference type="AlphaFoldDB" id="A0A8S1N459"/>